<evidence type="ECO:0000313" key="2">
    <source>
        <dbReference type="EMBL" id="QWU13182.1"/>
    </source>
</evidence>
<dbReference type="STRING" id="1333845.SAMN04487895_11736"/>
<accession>A0A1H8UD51</accession>
<evidence type="ECO:0000313" key="4">
    <source>
        <dbReference type="Proteomes" id="UP000198809"/>
    </source>
</evidence>
<evidence type="ECO:0000256" key="1">
    <source>
        <dbReference type="SAM" id="MobiDB-lite"/>
    </source>
</evidence>
<gene>
    <name evidence="2" type="ORF">KP014_14250</name>
    <name evidence="3" type="ORF">SAMN04487895_11736</name>
</gene>
<dbReference type="OrthoDB" id="2079759at2"/>
<sequence length="192" mass="22601">MWAVMHEVEPLAFIQKSGEILYPADSRTALSRRIAPIVFEAWEMENVYQQALSMNIPSISSYQNLLQYNRHMLAARYDQSGQFTFVTWEFNHDQTGVTLGHYFHRNAYSQAKEDFMLRSGLLDERKWFRSDQLTLLHAALLYRSIHDHDLRYGERQEVEQLLNQIEERLPAAPAEASPDLRKDRLCLSPERR</sequence>
<dbReference type="AlphaFoldDB" id="A0A1H8UD51"/>
<dbReference type="RefSeq" id="WP_139210651.1">
    <property type="nucleotide sequence ID" value="NZ_CP076607.1"/>
</dbReference>
<organism evidence="3 4">
    <name type="scientific">Paenibacillus sophorae</name>
    <dbReference type="NCBI Taxonomy" id="1333845"/>
    <lineage>
        <taxon>Bacteria</taxon>
        <taxon>Bacillati</taxon>
        <taxon>Bacillota</taxon>
        <taxon>Bacilli</taxon>
        <taxon>Bacillales</taxon>
        <taxon>Paenibacillaceae</taxon>
        <taxon>Paenibacillus</taxon>
    </lineage>
</organism>
<feature type="compositionally biased region" description="Basic and acidic residues" evidence="1">
    <location>
        <begin position="178"/>
        <end position="192"/>
    </location>
</feature>
<reference evidence="2 5" key="2">
    <citation type="submission" date="2021-06" db="EMBL/GenBank/DDBJ databases">
        <title>Whole genome sequence of Paenibacillus sophorae DSM23020 for comparative genomics.</title>
        <authorList>
            <person name="Kim M.-J."/>
            <person name="Lee G."/>
            <person name="Shin J.-H."/>
        </authorList>
    </citation>
    <scope>NUCLEOTIDE SEQUENCE [LARGE SCALE GENOMIC DNA]</scope>
    <source>
        <strain evidence="2 5">DSM 23020</strain>
    </source>
</reference>
<proteinExistence type="predicted"/>
<reference evidence="3 4" key="1">
    <citation type="submission" date="2016-10" db="EMBL/GenBank/DDBJ databases">
        <authorList>
            <person name="de Groot N.N."/>
        </authorList>
    </citation>
    <scope>NUCLEOTIDE SEQUENCE [LARGE SCALE GENOMIC DNA]</scope>
    <source>
        <strain evidence="3 4">CGMCC 1.10238</strain>
    </source>
</reference>
<feature type="region of interest" description="Disordered" evidence="1">
    <location>
        <begin position="172"/>
        <end position="192"/>
    </location>
</feature>
<name>A0A1H8UD51_9BACL</name>
<dbReference type="EMBL" id="CP076607">
    <property type="protein sequence ID" value="QWU13182.1"/>
    <property type="molecule type" value="Genomic_DNA"/>
</dbReference>
<protein>
    <submittedName>
        <fullName evidence="3">Uncharacterized protein</fullName>
    </submittedName>
</protein>
<dbReference type="Proteomes" id="UP000683429">
    <property type="component" value="Chromosome"/>
</dbReference>
<evidence type="ECO:0000313" key="5">
    <source>
        <dbReference type="Proteomes" id="UP000683429"/>
    </source>
</evidence>
<dbReference type="EMBL" id="FODH01000017">
    <property type="protein sequence ID" value="SEP01036.1"/>
    <property type="molecule type" value="Genomic_DNA"/>
</dbReference>
<keyword evidence="5" id="KW-1185">Reference proteome</keyword>
<evidence type="ECO:0000313" key="3">
    <source>
        <dbReference type="EMBL" id="SEP01036.1"/>
    </source>
</evidence>
<dbReference type="Proteomes" id="UP000198809">
    <property type="component" value="Unassembled WGS sequence"/>
</dbReference>